<organism evidence="1 2">
    <name type="scientific">Streptomyces canarius</name>
    <dbReference type="NCBI Taxonomy" id="285453"/>
    <lineage>
        <taxon>Bacteria</taxon>
        <taxon>Bacillati</taxon>
        <taxon>Actinomycetota</taxon>
        <taxon>Actinomycetes</taxon>
        <taxon>Kitasatosporales</taxon>
        <taxon>Streptomycetaceae</taxon>
        <taxon>Streptomyces</taxon>
    </lineage>
</organism>
<sequence length="89" mass="8931">MPRAAGLVSEQETGFTLHAVLAHAEGATALSAAEARLRSLHQGRASAMTGRALAGKVVPALPGHADALDAGSGPVRAIGALKRVSMARP</sequence>
<gene>
    <name evidence="1" type="ORF">GCM10010345_80330</name>
</gene>
<evidence type="ECO:0000313" key="1">
    <source>
        <dbReference type="EMBL" id="GHA64159.1"/>
    </source>
</evidence>
<protein>
    <submittedName>
        <fullName evidence="1">Uncharacterized protein</fullName>
    </submittedName>
</protein>
<dbReference type="EMBL" id="BMVN01000051">
    <property type="protein sequence ID" value="GHA64159.1"/>
    <property type="molecule type" value="Genomic_DNA"/>
</dbReference>
<dbReference type="Proteomes" id="UP000653644">
    <property type="component" value="Unassembled WGS sequence"/>
</dbReference>
<accession>A0ABQ3DDG2</accession>
<evidence type="ECO:0000313" key="2">
    <source>
        <dbReference type="Proteomes" id="UP000653644"/>
    </source>
</evidence>
<comment type="caution">
    <text evidence="1">The sequence shown here is derived from an EMBL/GenBank/DDBJ whole genome shotgun (WGS) entry which is preliminary data.</text>
</comment>
<name>A0ABQ3DDG2_9ACTN</name>
<reference evidence="2" key="1">
    <citation type="journal article" date="2019" name="Int. J. Syst. Evol. Microbiol.">
        <title>The Global Catalogue of Microorganisms (GCM) 10K type strain sequencing project: providing services to taxonomists for standard genome sequencing and annotation.</title>
        <authorList>
            <consortium name="The Broad Institute Genomics Platform"/>
            <consortium name="The Broad Institute Genome Sequencing Center for Infectious Disease"/>
            <person name="Wu L."/>
            <person name="Ma J."/>
        </authorList>
    </citation>
    <scope>NUCLEOTIDE SEQUENCE [LARGE SCALE GENOMIC DNA]</scope>
    <source>
        <strain evidence="2">JCM 4733</strain>
    </source>
</reference>
<keyword evidence="2" id="KW-1185">Reference proteome</keyword>
<proteinExistence type="predicted"/>
<dbReference type="RefSeq" id="WP_189894193.1">
    <property type="nucleotide sequence ID" value="NZ_BMVN01000051.1"/>
</dbReference>